<dbReference type="AlphaFoldDB" id="A0A453D6F0"/>
<dbReference type="EnsemblPlants" id="AET2Gv21104700.1">
    <property type="protein sequence ID" value="AET2Gv21104700.1"/>
    <property type="gene ID" value="AET2Gv21104700"/>
</dbReference>
<dbReference type="PANTHER" id="PTHR33065:SF154">
    <property type="entry name" value="DUF6598 DOMAIN-CONTAINING PROTEIN"/>
    <property type="match status" value="1"/>
</dbReference>
<reference evidence="3" key="3">
    <citation type="journal article" date="2017" name="Nature">
        <title>Genome sequence of the progenitor of the wheat D genome Aegilops tauschii.</title>
        <authorList>
            <person name="Luo M.C."/>
            <person name="Gu Y.Q."/>
            <person name="Puiu D."/>
            <person name="Wang H."/>
            <person name="Twardziok S.O."/>
            <person name="Deal K.R."/>
            <person name="Huo N."/>
            <person name="Zhu T."/>
            <person name="Wang L."/>
            <person name="Wang Y."/>
            <person name="McGuire P.E."/>
            <person name="Liu S."/>
            <person name="Long H."/>
            <person name="Ramasamy R.K."/>
            <person name="Rodriguez J.C."/>
            <person name="Van S.L."/>
            <person name="Yuan L."/>
            <person name="Wang Z."/>
            <person name="Xia Z."/>
            <person name="Xiao L."/>
            <person name="Anderson O.D."/>
            <person name="Ouyang S."/>
            <person name="Liang Y."/>
            <person name="Zimin A.V."/>
            <person name="Pertea G."/>
            <person name="Qi P."/>
            <person name="Bennetzen J.L."/>
            <person name="Dai X."/>
            <person name="Dawson M.W."/>
            <person name="Muller H.G."/>
            <person name="Kugler K."/>
            <person name="Rivarola-Duarte L."/>
            <person name="Spannagl M."/>
            <person name="Mayer K.F.X."/>
            <person name="Lu F.H."/>
            <person name="Bevan M.W."/>
            <person name="Leroy P."/>
            <person name="Li P."/>
            <person name="You F.M."/>
            <person name="Sun Q."/>
            <person name="Liu Z."/>
            <person name="Lyons E."/>
            <person name="Wicker T."/>
            <person name="Salzberg S.L."/>
            <person name="Devos K.M."/>
            <person name="Dvorak J."/>
        </authorList>
    </citation>
    <scope>NUCLEOTIDE SEQUENCE [LARGE SCALE GENOMIC DNA]</scope>
    <source>
        <strain evidence="3">cv. AL8/78</strain>
    </source>
</reference>
<dbReference type="Proteomes" id="UP000015105">
    <property type="component" value="Chromosome 2D"/>
</dbReference>
<reference evidence="4" key="2">
    <citation type="journal article" date="2017" name="Nat. Plants">
        <title>The Aegilops tauschii genome reveals multiple impacts of transposons.</title>
        <authorList>
            <person name="Zhao G."/>
            <person name="Zou C."/>
            <person name="Li K."/>
            <person name="Wang K."/>
            <person name="Li T."/>
            <person name="Gao L."/>
            <person name="Zhang X."/>
            <person name="Wang H."/>
            <person name="Yang Z."/>
            <person name="Liu X."/>
            <person name="Jiang W."/>
            <person name="Mao L."/>
            <person name="Kong X."/>
            <person name="Jiao Y."/>
            <person name="Jia J."/>
        </authorList>
    </citation>
    <scope>NUCLEOTIDE SEQUENCE [LARGE SCALE GENOMIC DNA]</scope>
    <source>
        <strain evidence="4">cv. AL8/78</strain>
    </source>
</reference>
<name>A0A453D6F0_AEGTS</name>
<protein>
    <recommendedName>
        <fullName evidence="2">DUF6598 domain-containing protein</fullName>
    </recommendedName>
</protein>
<dbReference type="Pfam" id="PF20241">
    <property type="entry name" value="DUF6598"/>
    <property type="match status" value="1"/>
</dbReference>
<feature type="region of interest" description="Disordered" evidence="1">
    <location>
        <begin position="1"/>
        <end position="26"/>
    </location>
</feature>
<evidence type="ECO:0000313" key="3">
    <source>
        <dbReference type="EnsemblPlants" id="AET2Gv21104700.1"/>
    </source>
</evidence>
<feature type="domain" description="DUF6598" evidence="2">
    <location>
        <begin position="339"/>
        <end position="587"/>
    </location>
</feature>
<organism evidence="3 4">
    <name type="scientific">Aegilops tauschii subsp. strangulata</name>
    <name type="common">Goatgrass</name>
    <dbReference type="NCBI Taxonomy" id="200361"/>
    <lineage>
        <taxon>Eukaryota</taxon>
        <taxon>Viridiplantae</taxon>
        <taxon>Streptophyta</taxon>
        <taxon>Embryophyta</taxon>
        <taxon>Tracheophyta</taxon>
        <taxon>Spermatophyta</taxon>
        <taxon>Magnoliopsida</taxon>
        <taxon>Liliopsida</taxon>
        <taxon>Poales</taxon>
        <taxon>Poaceae</taxon>
        <taxon>BOP clade</taxon>
        <taxon>Pooideae</taxon>
        <taxon>Triticodae</taxon>
        <taxon>Triticeae</taxon>
        <taxon>Triticinae</taxon>
        <taxon>Aegilops</taxon>
    </lineage>
</organism>
<dbReference type="InterPro" id="IPR046533">
    <property type="entry name" value="DUF6598"/>
</dbReference>
<keyword evidence="4" id="KW-1185">Reference proteome</keyword>
<reference evidence="3" key="5">
    <citation type="journal article" date="2021" name="G3 (Bethesda)">
        <title>Aegilops tauschii genome assembly Aet v5.0 features greater sequence contiguity and improved annotation.</title>
        <authorList>
            <person name="Wang L."/>
            <person name="Zhu T."/>
            <person name="Rodriguez J.C."/>
            <person name="Deal K.R."/>
            <person name="Dubcovsky J."/>
            <person name="McGuire P.E."/>
            <person name="Lux T."/>
            <person name="Spannagl M."/>
            <person name="Mayer K.F.X."/>
            <person name="Baldrich P."/>
            <person name="Meyers B.C."/>
            <person name="Huo N."/>
            <person name="Gu Y.Q."/>
            <person name="Zhou H."/>
            <person name="Devos K.M."/>
            <person name="Bennetzen J.L."/>
            <person name="Unver T."/>
            <person name="Budak H."/>
            <person name="Gulick P.J."/>
            <person name="Galiba G."/>
            <person name="Kalapos B."/>
            <person name="Nelson D.R."/>
            <person name="Li P."/>
            <person name="You F.M."/>
            <person name="Luo M.C."/>
            <person name="Dvorak J."/>
        </authorList>
    </citation>
    <scope>NUCLEOTIDE SEQUENCE [LARGE SCALE GENOMIC DNA]</scope>
    <source>
        <strain evidence="3">cv. AL8/78</strain>
    </source>
</reference>
<reference evidence="3" key="4">
    <citation type="submission" date="2019-03" db="UniProtKB">
        <authorList>
            <consortium name="EnsemblPlants"/>
        </authorList>
    </citation>
    <scope>IDENTIFICATION</scope>
</reference>
<evidence type="ECO:0000313" key="4">
    <source>
        <dbReference type="Proteomes" id="UP000015105"/>
    </source>
</evidence>
<evidence type="ECO:0000256" key="1">
    <source>
        <dbReference type="SAM" id="MobiDB-lite"/>
    </source>
</evidence>
<dbReference type="Gramene" id="AET2Gv21104700.1">
    <property type="protein sequence ID" value="AET2Gv21104700.1"/>
    <property type="gene ID" value="AET2Gv21104700"/>
</dbReference>
<evidence type="ECO:0000259" key="2">
    <source>
        <dbReference type="Pfam" id="PF20241"/>
    </source>
</evidence>
<proteinExistence type="predicted"/>
<accession>A0A453D6F0</accession>
<reference evidence="4" key="1">
    <citation type="journal article" date="2014" name="Science">
        <title>Ancient hybridizations among the ancestral genomes of bread wheat.</title>
        <authorList>
            <consortium name="International Wheat Genome Sequencing Consortium,"/>
            <person name="Marcussen T."/>
            <person name="Sandve S.R."/>
            <person name="Heier L."/>
            <person name="Spannagl M."/>
            <person name="Pfeifer M."/>
            <person name="Jakobsen K.S."/>
            <person name="Wulff B.B."/>
            <person name="Steuernagel B."/>
            <person name="Mayer K.F."/>
            <person name="Olsen O.A."/>
        </authorList>
    </citation>
    <scope>NUCLEOTIDE SEQUENCE [LARGE SCALE GENOMIC DNA]</scope>
    <source>
        <strain evidence="4">cv. AL8/78</strain>
    </source>
</reference>
<dbReference type="PANTHER" id="PTHR33065">
    <property type="entry name" value="OS07G0486400 PROTEIN"/>
    <property type="match status" value="1"/>
</dbReference>
<sequence>RGEERRTGGEMATAGNSKAPSGENPSLGGELYQAAISLHKSIRRIGAKGDMMFEIGRLDAAHRVTLFELRSEMFELSEKIRHVMPDAFRIEAKGEMDTGGRSSKRSNAADLEELRHVASLMRTTKEAERKELLDLLAKEKGLFAGKAGNLPESIRKILLKFRNFVGDINSVFEAEQTRKEAAAVLTLGFRLQFFSKQIHELWQEMCKLQSLFSPENKDVMRTMIVLKNEYLPRICKLQWIAKRISMLQQVDPDFDSKVKLMMIQLKSESFLSAMEEVEREHICKSSMEEEERRFAAYRMNWDRIWGHDKDFEDQTLLSPMLYTHCTPRRIPIEALAGSTLQIYSIKISATKNLTLPVEVYGVVAARDTADRHRNPIFLRRSNYCQKLEENDSFLCLDGPVRAIVSMGTVYFEIQLKVKGASESEDKALISTYFFYNGDSSGGHVAKNDFCTVEFCWEQLRQSVQATILSVLVTSVDGKLPFPHGGRVVCSSQPQDGNEDIAGLSSRQVVLVDSEGGRMPIAEHGYLELSREVVSVELNGKLKVLIEAYSTTQSAESAQVILITPKKSNITKVACSLYAGGPKVEITVAWSLIPSKMLN</sequence>